<dbReference type="Proteomes" id="UP001152759">
    <property type="component" value="Chromosome 2"/>
</dbReference>
<dbReference type="GO" id="GO:0000028">
    <property type="term" value="P:ribosomal small subunit assembly"/>
    <property type="evidence" value="ECO:0007669"/>
    <property type="project" value="TreeGrafter"/>
</dbReference>
<dbReference type="Gene3D" id="3.40.50.300">
    <property type="entry name" value="P-loop containing nucleotide triphosphate hydrolases"/>
    <property type="match status" value="1"/>
</dbReference>
<dbReference type="GO" id="GO:0019843">
    <property type="term" value="F:rRNA binding"/>
    <property type="evidence" value="ECO:0007669"/>
    <property type="project" value="TreeGrafter"/>
</dbReference>
<gene>
    <name evidence="7" type="ORF">BEMITA_LOCUS3918</name>
</gene>
<dbReference type="Pfam" id="PF01926">
    <property type="entry name" value="MMR_HSR1"/>
    <property type="match status" value="1"/>
</dbReference>
<evidence type="ECO:0000256" key="5">
    <source>
        <dbReference type="ARBA" id="ARBA00030975"/>
    </source>
</evidence>
<dbReference type="GO" id="GO:0005759">
    <property type="term" value="C:mitochondrial matrix"/>
    <property type="evidence" value="ECO:0007669"/>
    <property type="project" value="TreeGrafter"/>
</dbReference>
<dbReference type="AlphaFoldDB" id="A0A9P0A5X9"/>
<dbReference type="KEGG" id="btab:109032516"/>
<dbReference type="Gene3D" id="3.30.300.20">
    <property type="match status" value="1"/>
</dbReference>
<dbReference type="GO" id="GO:0043024">
    <property type="term" value="F:ribosomal small subunit binding"/>
    <property type="evidence" value="ECO:0007669"/>
    <property type="project" value="TreeGrafter"/>
</dbReference>
<accession>A0A9P0A5X9</accession>
<dbReference type="GO" id="GO:0005525">
    <property type="term" value="F:GTP binding"/>
    <property type="evidence" value="ECO:0007669"/>
    <property type="project" value="UniProtKB-KW"/>
</dbReference>
<dbReference type="PANTHER" id="PTHR42698:SF1">
    <property type="entry name" value="GTPASE ERA, MITOCHONDRIAL"/>
    <property type="match status" value="1"/>
</dbReference>
<keyword evidence="3" id="KW-0547">Nucleotide-binding</keyword>
<proteinExistence type="inferred from homology"/>
<dbReference type="InterPro" id="IPR027417">
    <property type="entry name" value="P-loop_NTPase"/>
</dbReference>
<dbReference type="InterPro" id="IPR015946">
    <property type="entry name" value="KH_dom-like_a/b"/>
</dbReference>
<dbReference type="NCBIfam" id="TIGR00231">
    <property type="entry name" value="small_GTP"/>
    <property type="match status" value="1"/>
</dbReference>
<dbReference type="HAMAP" id="MF_00367">
    <property type="entry name" value="GTPase_Era"/>
    <property type="match status" value="1"/>
</dbReference>
<dbReference type="PRINTS" id="PR00326">
    <property type="entry name" value="GTP1OBG"/>
</dbReference>
<evidence type="ECO:0000256" key="4">
    <source>
        <dbReference type="ARBA" id="ARBA00023134"/>
    </source>
</evidence>
<keyword evidence="4" id="KW-0342">GTP-binding</keyword>
<dbReference type="PANTHER" id="PTHR42698">
    <property type="entry name" value="GTPASE ERA"/>
    <property type="match status" value="1"/>
</dbReference>
<evidence type="ECO:0000313" key="7">
    <source>
        <dbReference type="EMBL" id="CAH0384613.1"/>
    </source>
</evidence>
<dbReference type="SUPFAM" id="SSF54814">
    <property type="entry name" value="Prokaryotic type KH domain (KH-domain type II)"/>
    <property type="match status" value="1"/>
</dbReference>
<evidence type="ECO:0000259" key="6">
    <source>
        <dbReference type="Pfam" id="PF01926"/>
    </source>
</evidence>
<name>A0A9P0A5X9_BEMTA</name>
<dbReference type="InterPro" id="IPR005225">
    <property type="entry name" value="Small_GTP-bd"/>
</dbReference>
<reference evidence="7" key="1">
    <citation type="submission" date="2021-12" db="EMBL/GenBank/DDBJ databases">
        <authorList>
            <person name="King R."/>
        </authorList>
    </citation>
    <scope>NUCLEOTIDE SEQUENCE</scope>
</reference>
<dbReference type="EMBL" id="OU963863">
    <property type="protein sequence ID" value="CAH0384613.1"/>
    <property type="molecule type" value="Genomic_DNA"/>
</dbReference>
<dbReference type="SUPFAM" id="SSF52540">
    <property type="entry name" value="P-loop containing nucleoside triphosphate hydrolases"/>
    <property type="match status" value="1"/>
</dbReference>
<sequence>MLERNMLIKFTQKLLKVSYPFRISTYNNPEISLVRRQFSDAKDLTQQQSYQSSSPEKYEYKSQEVPRIPECKTKLLKIAILGNPNVGKSTLVNQLVKRTVFACSKKVHTTRSLARAILNEGDTQIVILDSPGLVTATESQKFQLEGNFKTDAERCIQEADIIGVLHDVSARATRDRLGPKVLRILHLYPSKHYILILNKIDLVRNKRNLLKLTDALSNKSVRGQRKEEFFKKQEEKSGGLTETVILKRIENQAGFSGFKEIFMISALDGDGVDDLRNYLLSQAKPRPWIFSSDTFTDKAPKMLIEESVRSHLLDCLPNEMPYKIDVELEYLETTPEETLVAVVLVKCDTPRIERLVKGKEGGRIKEIAMKARQSLANTFLTVARIKLIVTSKNRTEDQKERETLSV</sequence>
<keyword evidence="8" id="KW-1185">Reference proteome</keyword>
<dbReference type="InterPro" id="IPR006073">
    <property type="entry name" value="GTP-bd"/>
</dbReference>
<evidence type="ECO:0000256" key="1">
    <source>
        <dbReference type="ARBA" id="ARBA00007921"/>
    </source>
</evidence>
<dbReference type="InterPro" id="IPR030388">
    <property type="entry name" value="G_ERA_dom"/>
</dbReference>
<organism evidence="7 8">
    <name type="scientific">Bemisia tabaci</name>
    <name type="common">Sweetpotato whitefly</name>
    <name type="synonym">Aleurodes tabaci</name>
    <dbReference type="NCBI Taxonomy" id="7038"/>
    <lineage>
        <taxon>Eukaryota</taxon>
        <taxon>Metazoa</taxon>
        <taxon>Ecdysozoa</taxon>
        <taxon>Arthropoda</taxon>
        <taxon>Hexapoda</taxon>
        <taxon>Insecta</taxon>
        <taxon>Pterygota</taxon>
        <taxon>Neoptera</taxon>
        <taxon>Paraneoptera</taxon>
        <taxon>Hemiptera</taxon>
        <taxon>Sternorrhyncha</taxon>
        <taxon>Aleyrodoidea</taxon>
        <taxon>Aleyrodidae</taxon>
        <taxon>Aleyrodinae</taxon>
        <taxon>Bemisia</taxon>
    </lineage>
</organism>
<evidence type="ECO:0000313" key="8">
    <source>
        <dbReference type="Proteomes" id="UP001152759"/>
    </source>
</evidence>
<protein>
    <recommendedName>
        <fullName evidence="2">GTPase Era, mitochondrial</fullName>
    </recommendedName>
    <alternativeName>
        <fullName evidence="5">ERA-like protein 1</fullName>
    </alternativeName>
</protein>
<feature type="domain" description="G" evidence="6">
    <location>
        <begin position="77"/>
        <end position="199"/>
    </location>
</feature>
<dbReference type="CDD" id="cd04163">
    <property type="entry name" value="Era"/>
    <property type="match status" value="1"/>
</dbReference>
<comment type="similarity">
    <text evidence="1">Belongs to the TRAFAC class TrmE-Era-EngA-EngB-Septin-like GTPase superfamily. Era GTPase family.</text>
</comment>
<dbReference type="InterPro" id="IPR009019">
    <property type="entry name" value="KH_sf_prok-type"/>
</dbReference>
<evidence type="ECO:0000256" key="3">
    <source>
        <dbReference type="ARBA" id="ARBA00022741"/>
    </source>
</evidence>
<dbReference type="InterPro" id="IPR005662">
    <property type="entry name" value="GTPase_Era-like"/>
</dbReference>
<evidence type="ECO:0000256" key="2">
    <source>
        <dbReference type="ARBA" id="ARBA00019149"/>
    </source>
</evidence>